<dbReference type="InterPro" id="IPR008756">
    <property type="entry name" value="Peptidase_M56"/>
</dbReference>
<dbReference type="Pfam" id="PF05569">
    <property type="entry name" value="Peptidase_M56"/>
    <property type="match status" value="1"/>
</dbReference>
<feature type="transmembrane region" description="Helical" evidence="2">
    <location>
        <begin position="6"/>
        <end position="25"/>
    </location>
</feature>
<dbReference type="EMBL" id="JBBMFT010000001">
    <property type="protein sequence ID" value="MEQ2455000.1"/>
    <property type="molecule type" value="Genomic_DNA"/>
</dbReference>
<comment type="caution">
    <text evidence="5">The sequence shown here is derived from an EMBL/GenBank/DDBJ whole genome shotgun (WGS) entry which is preliminary data.</text>
</comment>
<organism evidence="5 6">
    <name type="scientific">Flavonifractor hominis</name>
    <dbReference type="NCBI Taxonomy" id="3133178"/>
    <lineage>
        <taxon>Bacteria</taxon>
        <taxon>Bacillati</taxon>
        <taxon>Bacillota</taxon>
        <taxon>Clostridia</taxon>
        <taxon>Eubacteriales</taxon>
        <taxon>Oscillospiraceae</taxon>
        <taxon>Flavonifractor</taxon>
    </lineage>
</organism>
<dbReference type="Proteomes" id="UP001440599">
    <property type="component" value="Unassembled WGS sequence"/>
</dbReference>
<dbReference type="PANTHER" id="PTHR34978:SF3">
    <property type="entry name" value="SLR0241 PROTEIN"/>
    <property type="match status" value="1"/>
</dbReference>
<dbReference type="Gene3D" id="2.70.70.10">
    <property type="entry name" value="Glucose Permease (Domain IIA)"/>
    <property type="match status" value="1"/>
</dbReference>
<feature type="transmembrane region" description="Helical" evidence="2">
    <location>
        <begin position="105"/>
        <end position="123"/>
    </location>
</feature>
<evidence type="ECO:0000259" key="3">
    <source>
        <dbReference type="Pfam" id="PF01551"/>
    </source>
</evidence>
<dbReference type="CDD" id="cd07341">
    <property type="entry name" value="M56_BlaR1_MecR1_like"/>
    <property type="match status" value="1"/>
</dbReference>
<evidence type="ECO:0000313" key="6">
    <source>
        <dbReference type="Proteomes" id="UP001440599"/>
    </source>
</evidence>
<feature type="transmembrane region" description="Helical" evidence="2">
    <location>
        <begin position="304"/>
        <end position="327"/>
    </location>
</feature>
<accession>A0ABV1EK83</accession>
<feature type="domain" description="M23ase beta-sheet core" evidence="3">
    <location>
        <begin position="416"/>
        <end position="510"/>
    </location>
</feature>
<reference evidence="5 6" key="1">
    <citation type="submission" date="2024-03" db="EMBL/GenBank/DDBJ databases">
        <title>Human intestinal bacterial collection.</title>
        <authorList>
            <person name="Pauvert C."/>
            <person name="Hitch T.C.A."/>
            <person name="Clavel T."/>
        </authorList>
    </citation>
    <scope>NUCLEOTIDE SEQUENCE [LARGE SCALE GENOMIC DNA]</scope>
    <source>
        <strain evidence="5 6">CLA-AP-H34</strain>
    </source>
</reference>
<dbReference type="Pfam" id="PF01551">
    <property type="entry name" value="Peptidase_M23"/>
    <property type="match status" value="1"/>
</dbReference>
<keyword evidence="2" id="KW-1133">Transmembrane helix</keyword>
<name>A0ABV1EK83_9FIRM</name>
<feature type="compositionally biased region" description="Polar residues" evidence="1">
    <location>
        <begin position="336"/>
        <end position="356"/>
    </location>
</feature>
<feature type="domain" description="Peptidase M56" evidence="4">
    <location>
        <begin position="8"/>
        <end position="293"/>
    </location>
</feature>
<sequence>MGRVLLSVCSLSLSGSVLILLLLALRPLLRDRIGQGWQYYLWLIPLLRLLLPFSPRISLTGTVLERLPTEAVTGELWMRAPDLRIPEDGALAVQQAAPAMGVWELLFLLWAVVAGVLLFRALWQYGRCLRTLRRESSPMDGRAEQLYRQICSELGMRRVPELRLCPALRAPMQAGCLCPMVLLPSGDMEETVLRAALLHELTHYRRGDVCYKWLVEGVVCLHWFNPLVRLLRREIERRCELSCDEGVIRRLDEKGRRAYGSALLALARPAPDRGTLTLAMSGDAQILKERLEEIMNIRPRNRKAAAMAVGVTAALCLCAVLVGAYAAELPEGTAEQLSVQQQAEPVSSAGQDQAEPTTADEPAAVEALLRERAAALDWDALALGEETACYPLDASYQDVTVPFGTRVHPITGLTTSHDGTDVAADSDAPVYAPRSGVVLLSAFSADYGNYVVIGWDDGAWALFAHLSANAVLEGDQVTRGQTVGYVGQTGKATGPHLHMEVWEDGVRIDPAEFYSM</sequence>
<dbReference type="InterPro" id="IPR052173">
    <property type="entry name" value="Beta-lactam_resp_regulator"/>
</dbReference>
<gene>
    <name evidence="5" type="ORF">WMO45_00565</name>
</gene>
<keyword evidence="6" id="KW-1185">Reference proteome</keyword>
<evidence type="ECO:0000259" key="4">
    <source>
        <dbReference type="Pfam" id="PF05569"/>
    </source>
</evidence>
<keyword evidence="2" id="KW-0472">Membrane</keyword>
<protein>
    <submittedName>
        <fullName evidence="5">M23/M56 family metallopeptidase</fullName>
    </submittedName>
</protein>
<keyword evidence="2" id="KW-0812">Transmembrane</keyword>
<proteinExistence type="predicted"/>
<dbReference type="RefSeq" id="WP_349138677.1">
    <property type="nucleotide sequence ID" value="NZ_JBBMFT010000001.1"/>
</dbReference>
<dbReference type="InterPro" id="IPR016047">
    <property type="entry name" value="M23ase_b-sheet_dom"/>
</dbReference>
<evidence type="ECO:0000313" key="5">
    <source>
        <dbReference type="EMBL" id="MEQ2455000.1"/>
    </source>
</evidence>
<evidence type="ECO:0000256" key="1">
    <source>
        <dbReference type="SAM" id="MobiDB-lite"/>
    </source>
</evidence>
<dbReference type="PANTHER" id="PTHR34978">
    <property type="entry name" value="POSSIBLE SENSOR-TRANSDUCER PROTEIN BLAR"/>
    <property type="match status" value="1"/>
</dbReference>
<feature type="region of interest" description="Disordered" evidence="1">
    <location>
        <begin position="336"/>
        <end position="360"/>
    </location>
</feature>
<dbReference type="SUPFAM" id="SSF51261">
    <property type="entry name" value="Duplicated hybrid motif"/>
    <property type="match status" value="1"/>
</dbReference>
<evidence type="ECO:0000256" key="2">
    <source>
        <dbReference type="SAM" id="Phobius"/>
    </source>
</evidence>
<dbReference type="CDD" id="cd12797">
    <property type="entry name" value="M23_peptidase"/>
    <property type="match status" value="1"/>
</dbReference>
<dbReference type="InterPro" id="IPR011055">
    <property type="entry name" value="Dup_hybrid_motif"/>
</dbReference>